<feature type="transmembrane region" description="Helical" evidence="6">
    <location>
        <begin position="24"/>
        <end position="46"/>
    </location>
</feature>
<dbReference type="CDD" id="cd03390">
    <property type="entry name" value="PAP2_containing_1_like"/>
    <property type="match status" value="1"/>
</dbReference>
<feature type="transmembrane region" description="Helical" evidence="6">
    <location>
        <begin position="187"/>
        <end position="205"/>
    </location>
</feature>
<keyword evidence="5 6" id="KW-0472">Membrane</keyword>
<gene>
    <name evidence="8" type="ORF">BDV98DRAFT_556826</name>
</gene>
<dbReference type="PANTHER" id="PTHR10165:SF84">
    <property type="entry name" value="PHOSPHATIDIC ACID PHOSPHATASE BETA"/>
    <property type="match status" value="1"/>
</dbReference>
<feature type="transmembrane region" description="Helical" evidence="6">
    <location>
        <begin position="106"/>
        <end position="130"/>
    </location>
</feature>
<organism evidence="8 9">
    <name type="scientific">Pterulicium gracile</name>
    <dbReference type="NCBI Taxonomy" id="1884261"/>
    <lineage>
        <taxon>Eukaryota</taxon>
        <taxon>Fungi</taxon>
        <taxon>Dikarya</taxon>
        <taxon>Basidiomycota</taxon>
        <taxon>Agaricomycotina</taxon>
        <taxon>Agaricomycetes</taxon>
        <taxon>Agaricomycetidae</taxon>
        <taxon>Agaricales</taxon>
        <taxon>Pleurotineae</taxon>
        <taxon>Pterulaceae</taxon>
        <taxon>Pterulicium</taxon>
    </lineage>
</organism>
<dbReference type="GO" id="GO:0004601">
    <property type="term" value="F:peroxidase activity"/>
    <property type="evidence" value="ECO:0007669"/>
    <property type="project" value="UniProtKB-KW"/>
</dbReference>
<evidence type="ECO:0000313" key="8">
    <source>
        <dbReference type="EMBL" id="TFL06864.1"/>
    </source>
</evidence>
<keyword evidence="9" id="KW-1185">Reference proteome</keyword>
<dbReference type="InterPro" id="IPR036938">
    <property type="entry name" value="PAP2/HPO_sf"/>
</dbReference>
<dbReference type="GO" id="GO:0008195">
    <property type="term" value="F:phosphatidate phosphatase activity"/>
    <property type="evidence" value="ECO:0007669"/>
    <property type="project" value="TreeGrafter"/>
</dbReference>
<keyword evidence="8" id="KW-0575">Peroxidase</keyword>
<dbReference type="GO" id="GO:0046839">
    <property type="term" value="P:phospholipid dephosphorylation"/>
    <property type="evidence" value="ECO:0007669"/>
    <property type="project" value="TreeGrafter"/>
</dbReference>
<dbReference type="STRING" id="1884261.A0A5C3R6M4"/>
<sequence length="374" mass="40640">MFKRHNKDSTTSTAKSPPFSATKWIRLFAPDLITMALMGALGLGIYEAPPAPSRSFPVFFQDGQVVYPEFAYPLRHEIVPIYAAALIAFFAPFFFFCLFQSRRRSVYDLLATTMGLLKSLITGAVFQVWIKWLIGGLRPHFYAVCQPNIPQGQAPSGNGFAALMYDRSVCTGDPKQINDALESFPSGHSTAAFAGLIYLALYLNAQLKVMSAHNSQYWKMILLFCPVLGAVLIAGALTVDKYHNWYDVVAGGIIGTAVSLVAFRSTFASVWDFRFNHIVLPRTTSAFHRQPWLDGPHNAPYFGYQVPVDAHPSSLPFTREGGWGSGQEAYAGAPFDATSMLSMGGSGGAGNALNGGRRDVGPDGVGYAGRPGIV</sequence>
<dbReference type="SMART" id="SM00014">
    <property type="entry name" value="acidPPc"/>
    <property type="match status" value="1"/>
</dbReference>
<evidence type="ECO:0000256" key="4">
    <source>
        <dbReference type="ARBA" id="ARBA00022989"/>
    </source>
</evidence>
<name>A0A5C3R6M4_9AGAR</name>
<accession>A0A5C3R6M4</accession>
<evidence type="ECO:0000256" key="3">
    <source>
        <dbReference type="ARBA" id="ARBA00022692"/>
    </source>
</evidence>
<proteinExistence type="inferred from homology"/>
<feature type="transmembrane region" description="Helical" evidence="6">
    <location>
        <begin position="78"/>
        <end position="99"/>
    </location>
</feature>
<evidence type="ECO:0000313" key="9">
    <source>
        <dbReference type="Proteomes" id="UP000305067"/>
    </source>
</evidence>
<dbReference type="PANTHER" id="PTHR10165">
    <property type="entry name" value="LIPID PHOSPHATE PHOSPHATASE"/>
    <property type="match status" value="1"/>
</dbReference>
<dbReference type="EMBL" id="ML178814">
    <property type="protein sequence ID" value="TFL06864.1"/>
    <property type="molecule type" value="Genomic_DNA"/>
</dbReference>
<keyword evidence="3 6" id="KW-0812">Transmembrane</keyword>
<evidence type="ECO:0000256" key="5">
    <source>
        <dbReference type="ARBA" id="ARBA00023136"/>
    </source>
</evidence>
<comment type="similarity">
    <text evidence="2">Belongs to the PA-phosphatase related phosphoesterase family.</text>
</comment>
<dbReference type="GO" id="GO:0006644">
    <property type="term" value="P:phospholipid metabolic process"/>
    <property type="evidence" value="ECO:0007669"/>
    <property type="project" value="InterPro"/>
</dbReference>
<evidence type="ECO:0000256" key="1">
    <source>
        <dbReference type="ARBA" id="ARBA00004141"/>
    </source>
</evidence>
<evidence type="ECO:0000259" key="7">
    <source>
        <dbReference type="SMART" id="SM00014"/>
    </source>
</evidence>
<dbReference type="AlphaFoldDB" id="A0A5C3R6M4"/>
<comment type="subcellular location">
    <subcellularLocation>
        <location evidence="1">Membrane</location>
        <topology evidence="1">Multi-pass membrane protein</topology>
    </subcellularLocation>
</comment>
<protein>
    <submittedName>
        <fullName evidence="8">Acid phosphatase/Vanadium-dependent haloperoxidase</fullName>
    </submittedName>
</protein>
<dbReference type="InterPro" id="IPR000326">
    <property type="entry name" value="PAP2/HPO"/>
</dbReference>
<dbReference type="Gene3D" id="1.20.144.10">
    <property type="entry name" value="Phosphatidic acid phosphatase type 2/haloperoxidase"/>
    <property type="match status" value="1"/>
</dbReference>
<dbReference type="Proteomes" id="UP000305067">
    <property type="component" value="Unassembled WGS sequence"/>
</dbReference>
<keyword evidence="8" id="KW-0560">Oxidoreductase</keyword>
<keyword evidence="4 6" id="KW-1133">Transmembrane helix</keyword>
<dbReference type="SUPFAM" id="SSF48317">
    <property type="entry name" value="Acid phosphatase/Vanadium-dependent haloperoxidase"/>
    <property type="match status" value="1"/>
</dbReference>
<dbReference type="OrthoDB" id="10030083at2759"/>
<feature type="transmembrane region" description="Helical" evidence="6">
    <location>
        <begin position="245"/>
        <end position="263"/>
    </location>
</feature>
<feature type="domain" description="Phosphatidic acid phosphatase type 2/haloperoxidase" evidence="7">
    <location>
        <begin position="114"/>
        <end position="263"/>
    </location>
</feature>
<feature type="transmembrane region" description="Helical" evidence="6">
    <location>
        <begin position="217"/>
        <end position="239"/>
    </location>
</feature>
<dbReference type="Pfam" id="PF01569">
    <property type="entry name" value="PAP2"/>
    <property type="match status" value="1"/>
</dbReference>
<evidence type="ECO:0000256" key="2">
    <source>
        <dbReference type="ARBA" id="ARBA00008816"/>
    </source>
</evidence>
<dbReference type="GO" id="GO:0016020">
    <property type="term" value="C:membrane"/>
    <property type="evidence" value="ECO:0007669"/>
    <property type="project" value="UniProtKB-SubCell"/>
</dbReference>
<dbReference type="InterPro" id="IPR043216">
    <property type="entry name" value="PAP-like"/>
</dbReference>
<evidence type="ECO:0000256" key="6">
    <source>
        <dbReference type="SAM" id="Phobius"/>
    </source>
</evidence>
<reference evidence="8 9" key="1">
    <citation type="journal article" date="2019" name="Nat. Ecol. Evol.">
        <title>Megaphylogeny resolves global patterns of mushroom evolution.</title>
        <authorList>
            <person name="Varga T."/>
            <person name="Krizsan K."/>
            <person name="Foldi C."/>
            <person name="Dima B."/>
            <person name="Sanchez-Garcia M."/>
            <person name="Sanchez-Ramirez S."/>
            <person name="Szollosi G.J."/>
            <person name="Szarkandi J.G."/>
            <person name="Papp V."/>
            <person name="Albert L."/>
            <person name="Andreopoulos W."/>
            <person name="Angelini C."/>
            <person name="Antonin V."/>
            <person name="Barry K.W."/>
            <person name="Bougher N.L."/>
            <person name="Buchanan P."/>
            <person name="Buyck B."/>
            <person name="Bense V."/>
            <person name="Catcheside P."/>
            <person name="Chovatia M."/>
            <person name="Cooper J."/>
            <person name="Damon W."/>
            <person name="Desjardin D."/>
            <person name="Finy P."/>
            <person name="Geml J."/>
            <person name="Haridas S."/>
            <person name="Hughes K."/>
            <person name="Justo A."/>
            <person name="Karasinski D."/>
            <person name="Kautmanova I."/>
            <person name="Kiss B."/>
            <person name="Kocsube S."/>
            <person name="Kotiranta H."/>
            <person name="LaButti K.M."/>
            <person name="Lechner B.E."/>
            <person name="Liimatainen K."/>
            <person name="Lipzen A."/>
            <person name="Lukacs Z."/>
            <person name="Mihaltcheva S."/>
            <person name="Morgado L.N."/>
            <person name="Niskanen T."/>
            <person name="Noordeloos M.E."/>
            <person name="Ohm R.A."/>
            <person name="Ortiz-Santana B."/>
            <person name="Ovrebo C."/>
            <person name="Racz N."/>
            <person name="Riley R."/>
            <person name="Savchenko A."/>
            <person name="Shiryaev A."/>
            <person name="Soop K."/>
            <person name="Spirin V."/>
            <person name="Szebenyi C."/>
            <person name="Tomsovsky M."/>
            <person name="Tulloss R.E."/>
            <person name="Uehling J."/>
            <person name="Grigoriev I.V."/>
            <person name="Vagvolgyi C."/>
            <person name="Papp T."/>
            <person name="Martin F.M."/>
            <person name="Miettinen O."/>
            <person name="Hibbett D.S."/>
            <person name="Nagy L.G."/>
        </authorList>
    </citation>
    <scope>NUCLEOTIDE SEQUENCE [LARGE SCALE GENOMIC DNA]</scope>
    <source>
        <strain evidence="8 9">CBS 309.79</strain>
    </source>
</reference>